<proteinExistence type="predicted"/>
<gene>
    <name evidence="2" type="ORF">sL5_00110</name>
</gene>
<name>A0A8J3HRL3_9RICK</name>
<protein>
    <submittedName>
        <fullName evidence="2">Uncharacterized protein</fullName>
    </submittedName>
</protein>
<sequence>MFHKGSQNHQFEIYNEKCTKDMVQTFLNNAMMKMDASSASVYNKCGNINHVLTNGNTLLDEILICWLYGAYKTVFNLFDFIERINRLINIGARFTDELNIQIQQDIAKEISDFIEPIGDSKCTIVGYQKENVIFTSIRNARLKIGKLLESEFCRNNCLFNSHFNINGNKGYAQKCNNGMRNYVIYRGCITMRASWSVVSSDKNSSRIIKKESISVHIKDDGTIEVSKQDSLRYKNGEIDFNGCCVLIGGIPLKDALEKGRWLYSNNQTFYDSGYYSREVSPERKTSMFDSNNDFVKLDTCKINQESNENLSTSTDTKQSQYVGSPDGLSINTSNLSSAMGLCDEVKKNIAKIGQEKKVEEEDSKMEENDRENFPQGIEHAIIGRKDAYKTVYVSCDNSQISLEHSDQNNNVTASNIGNLNNQYCEDMDIKVLATIGNASNSQDRVAEWLSNQPNNNVCSRKDSSNTATSNTIPNPSESGRSSVNSLSWDNNALDLNDNDIELDYNPPRRTRSFNSKHRSNSVPTRLVTLREDPDNSQKNYNLNESFVKPTITATRPKAEHDISAELDTLHEIPDNNPCYNLNESCIYSIVRDPGKNVKKFGIYYISNIKCRC</sequence>
<organism evidence="2 3">
    <name type="scientific">Candidatus Mesenet longicola</name>
    <dbReference type="NCBI Taxonomy" id="1892558"/>
    <lineage>
        <taxon>Bacteria</taxon>
        <taxon>Pseudomonadati</taxon>
        <taxon>Pseudomonadota</taxon>
        <taxon>Alphaproteobacteria</taxon>
        <taxon>Rickettsiales</taxon>
        <taxon>Anaplasmataceae</taxon>
        <taxon>Candidatus Mesenet</taxon>
    </lineage>
</organism>
<evidence type="ECO:0000313" key="2">
    <source>
        <dbReference type="EMBL" id="GHM59018.1"/>
    </source>
</evidence>
<feature type="compositionally biased region" description="Polar residues" evidence="1">
    <location>
        <begin position="451"/>
        <end position="488"/>
    </location>
</feature>
<comment type="caution">
    <text evidence="2">The sequence shown here is derived from an EMBL/GenBank/DDBJ whole genome shotgun (WGS) entry which is preliminary data.</text>
</comment>
<reference evidence="2 3" key="1">
    <citation type="journal article" date="2021" name="Microb. Ecol.">
        <title>Candidatus Mesenet longicola: Novel Endosymbionts of Brontispa longissima that Induce Cytoplasmic Incompatibility.</title>
        <authorList>
            <person name="Takano S."/>
            <person name="Gotoh Y."/>
            <person name="Hayashi T."/>
        </authorList>
    </citation>
    <scope>NUCLEOTIDE SEQUENCE [LARGE SCALE GENOMIC DNA]</scope>
    <source>
        <strain evidence="2">L5</strain>
    </source>
</reference>
<dbReference type="EMBL" id="BNGU01000001">
    <property type="protein sequence ID" value="GHM59018.1"/>
    <property type="molecule type" value="Genomic_DNA"/>
</dbReference>
<feature type="compositionally biased region" description="Basic residues" evidence="1">
    <location>
        <begin position="508"/>
        <end position="519"/>
    </location>
</feature>
<feature type="region of interest" description="Disordered" evidence="1">
    <location>
        <begin position="451"/>
        <end position="522"/>
    </location>
</feature>
<accession>A0A8J3HRL3</accession>
<evidence type="ECO:0000256" key="1">
    <source>
        <dbReference type="SAM" id="MobiDB-lite"/>
    </source>
</evidence>
<dbReference type="AlphaFoldDB" id="A0A8J3HRL3"/>
<keyword evidence="3" id="KW-1185">Reference proteome</keyword>
<evidence type="ECO:0000313" key="3">
    <source>
        <dbReference type="Proteomes" id="UP000637906"/>
    </source>
</evidence>
<dbReference type="Proteomes" id="UP000637906">
    <property type="component" value="Unassembled WGS sequence"/>
</dbReference>